<protein>
    <recommendedName>
        <fullName evidence="8">E3 ubiquitin-protein ligase SH3RF1</fullName>
        <ecNumber evidence="7">2.3.2.27</ecNumber>
    </recommendedName>
    <alternativeName>
        <fullName evidence="21">Plenty of SH3s</fullName>
    </alternativeName>
    <alternativeName>
        <fullName evidence="22">RING-type E3 ubiquitin transferase SH3RF1</fullName>
    </alternativeName>
    <alternativeName>
        <fullName evidence="20">SH3 domain-containing RING finger protein 1</fullName>
    </alternativeName>
</protein>
<dbReference type="GO" id="GO:0016567">
    <property type="term" value="P:protein ubiquitination"/>
    <property type="evidence" value="ECO:0000318"/>
    <property type="project" value="GO_Central"/>
</dbReference>
<evidence type="ECO:0000256" key="24">
    <source>
        <dbReference type="PROSITE-ProRule" id="PRU00192"/>
    </source>
</evidence>
<feature type="compositionally biased region" description="Polar residues" evidence="25">
    <location>
        <begin position="316"/>
        <end position="332"/>
    </location>
</feature>
<dbReference type="PANTHER" id="PTHR14167:SF44">
    <property type="entry name" value="E3 UBIQUITIN-PROTEIN LIGASE SH3RF1"/>
    <property type="match status" value="1"/>
</dbReference>
<feature type="domain" description="SH3" evidence="26">
    <location>
        <begin position="207"/>
        <end position="270"/>
    </location>
</feature>
<dbReference type="GO" id="GO:0051865">
    <property type="term" value="P:protein autoubiquitination"/>
    <property type="evidence" value="ECO:0007669"/>
    <property type="project" value="Ensembl"/>
</dbReference>
<dbReference type="Proteomes" id="UP000002281">
    <property type="component" value="Chromosome 2"/>
</dbReference>
<feature type="region of interest" description="Disordered" evidence="25">
    <location>
        <begin position="286"/>
        <end position="334"/>
    </location>
</feature>
<dbReference type="GO" id="GO:0048471">
    <property type="term" value="C:perinuclear region of cytoplasm"/>
    <property type="evidence" value="ECO:0007669"/>
    <property type="project" value="UniProtKB-SubCell"/>
</dbReference>
<dbReference type="GO" id="GO:0008270">
    <property type="term" value="F:zinc ion binding"/>
    <property type="evidence" value="ECO:0007669"/>
    <property type="project" value="UniProtKB-KW"/>
</dbReference>
<evidence type="ECO:0000256" key="7">
    <source>
        <dbReference type="ARBA" id="ARBA00012483"/>
    </source>
</evidence>
<evidence type="ECO:0000256" key="6">
    <source>
        <dbReference type="ARBA" id="ARBA00008649"/>
    </source>
</evidence>
<dbReference type="PROSITE" id="PS50002">
    <property type="entry name" value="SH3"/>
    <property type="match status" value="4"/>
</dbReference>
<dbReference type="GO" id="GO:0005829">
    <property type="term" value="C:cytosol"/>
    <property type="evidence" value="ECO:0000318"/>
    <property type="project" value="GO_Central"/>
</dbReference>
<feature type="domain" description="SH3" evidence="26">
    <location>
        <begin position="454"/>
        <end position="515"/>
    </location>
</feature>
<dbReference type="FunFam" id="2.30.30.40:FF:000001">
    <property type="entry name" value="Sorbin and SH3 domain-containing protein 1 isoform 2"/>
    <property type="match status" value="1"/>
</dbReference>
<evidence type="ECO:0000256" key="10">
    <source>
        <dbReference type="ARBA" id="ARBA00022490"/>
    </source>
</evidence>
<evidence type="ECO:0000256" key="5">
    <source>
        <dbReference type="ARBA" id="ARBA00004906"/>
    </source>
</evidence>
<dbReference type="InterPro" id="IPR001841">
    <property type="entry name" value="Znf_RING"/>
</dbReference>
<dbReference type="GO" id="GO:0043066">
    <property type="term" value="P:negative regulation of apoptotic process"/>
    <property type="evidence" value="ECO:0000318"/>
    <property type="project" value="GO_Central"/>
</dbReference>
<keyword evidence="19" id="KW-0966">Cell projection</keyword>
<keyword evidence="11" id="KW-0808">Transferase</keyword>
<evidence type="ECO:0000256" key="9">
    <source>
        <dbReference type="ARBA" id="ARBA00022443"/>
    </source>
</evidence>
<evidence type="ECO:0000256" key="21">
    <source>
        <dbReference type="ARBA" id="ARBA00031457"/>
    </source>
</evidence>
<dbReference type="InterPro" id="IPR017907">
    <property type="entry name" value="Znf_RING_CS"/>
</dbReference>
<keyword evidence="14 23" id="KW-0863">Zinc-finger</keyword>
<dbReference type="CDD" id="cd11930">
    <property type="entry name" value="SH3_SH3RF1_2"/>
    <property type="match status" value="1"/>
</dbReference>
<comment type="catalytic activity">
    <reaction evidence="1">
        <text>S-ubiquitinyl-[E2 ubiquitin-conjugating enzyme]-L-cysteine + [acceptor protein]-L-lysine = [E2 ubiquitin-conjugating enzyme]-L-cysteine + N(6)-ubiquitinyl-[acceptor protein]-L-lysine.</text>
        <dbReference type="EC" id="2.3.2.27"/>
    </reaction>
</comment>
<evidence type="ECO:0000256" key="23">
    <source>
        <dbReference type="PROSITE-ProRule" id="PRU00175"/>
    </source>
</evidence>
<comment type="similarity">
    <text evidence="6">Belongs to the SH3RF family.</text>
</comment>
<feature type="domain" description="SH3" evidence="26">
    <location>
        <begin position="145"/>
        <end position="204"/>
    </location>
</feature>
<dbReference type="Gene3D" id="2.30.30.40">
    <property type="entry name" value="SH3 Domains"/>
    <property type="match status" value="4"/>
</dbReference>
<evidence type="ECO:0000256" key="17">
    <source>
        <dbReference type="ARBA" id="ARBA00022843"/>
    </source>
</evidence>
<dbReference type="GeneTree" id="ENSGT00940000155875"/>
<feature type="compositionally biased region" description="Polar residues" evidence="25">
    <location>
        <begin position="529"/>
        <end position="544"/>
    </location>
</feature>
<evidence type="ECO:0000256" key="3">
    <source>
        <dbReference type="ARBA" id="ARBA00004556"/>
    </source>
</evidence>
<dbReference type="GO" id="GO:0032436">
    <property type="term" value="P:positive regulation of proteasomal ubiquitin-dependent protein catabolic process"/>
    <property type="evidence" value="ECO:0000318"/>
    <property type="project" value="GO_Central"/>
</dbReference>
<dbReference type="GO" id="GO:0030027">
    <property type="term" value="C:lamellipodium"/>
    <property type="evidence" value="ECO:0007669"/>
    <property type="project" value="UniProtKB-SubCell"/>
</dbReference>
<evidence type="ECO:0000256" key="11">
    <source>
        <dbReference type="ARBA" id="ARBA00022679"/>
    </source>
</evidence>
<dbReference type="Pfam" id="PF14604">
    <property type="entry name" value="SH3_9"/>
    <property type="match status" value="2"/>
</dbReference>
<evidence type="ECO:0000256" key="22">
    <source>
        <dbReference type="ARBA" id="ARBA00033431"/>
    </source>
</evidence>
<dbReference type="AlphaFoldDB" id="A0A9L0T6G5"/>
<evidence type="ECO:0000256" key="16">
    <source>
        <dbReference type="ARBA" id="ARBA00022833"/>
    </source>
</evidence>
<keyword evidence="29" id="KW-1185">Reference proteome</keyword>
<evidence type="ECO:0000256" key="8">
    <source>
        <dbReference type="ARBA" id="ARBA00019074"/>
    </source>
</evidence>
<name>A0A9L0T6G5_HORSE</name>
<evidence type="ECO:0000256" key="13">
    <source>
        <dbReference type="ARBA" id="ARBA00022737"/>
    </source>
</evidence>
<dbReference type="InterPro" id="IPR013083">
    <property type="entry name" value="Znf_RING/FYVE/PHD"/>
</dbReference>
<feature type="compositionally biased region" description="Basic and acidic residues" evidence="25">
    <location>
        <begin position="716"/>
        <end position="727"/>
    </location>
</feature>
<keyword evidence="13" id="KW-0677">Repeat</keyword>
<dbReference type="PROSITE" id="PS00518">
    <property type="entry name" value="ZF_RING_1"/>
    <property type="match status" value="1"/>
</dbReference>
<dbReference type="InterPro" id="IPR035816">
    <property type="entry name" value="SH3RF1/SH3RF3_SH3_4"/>
</dbReference>
<evidence type="ECO:0000259" key="26">
    <source>
        <dbReference type="PROSITE" id="PS50002"/>
    </source>
</evidence>
<dbReference type="InterPro" id="IPR001452">
    <property type="entry name" value="SH3_domain"/>
</dbReference>
<dbReference type="GO" id="GO:0005794">
    <property type="term" value="C:Golgi apparatus"/>
    <property type="evidence" value="ECO:0007669"/>
    <property type="project" value="UniProtKB-SubCell"/>
</dbReference>
<keyword evidence="16" id="KW-0862">Zinc</keyword>
<reference evidence="28" key="3">
    <citation type="submission" date="2025-09" db="UniProtKB">
        <authorList>
            <consortium name="Ensembl"/>
        </authorList>
    </citation>
    <scope>IDENTIFICATION</scope>
    <source>
        <strain evidence="28">Thoroughbred</strain>
    </source>
</reference>
<feature type="compositionally biased region" description="Polar residues" evidence="25">
    <location>
        <begin position="701"/>
        <end position="713"/>
    </location>
</feature>
<feature type="domain" description="SH3" evidence="26">
    <location>
        <begin position="838"/>
        <end position="897"/>
    </location>
</feature>
<dbReference type="SUPFAM" id="SSF57850">
    <property type="entry name" value="RING/U-box"/>
    <property type="match status" value="1"/>
</dbReference>
<dbReference type="OrthoDB" id="19092at2759"/>
<dbReference type="FunFam" id="3.30.40.10:FF:000077">
    <property type="entry name" value="E3 ubiquitin-protein ligase SH3RF1 isoform X1"/>
    <property type="match status" value="1"/>
</dbReference>
<comment type="subcellular location">
    <subcellularLocation>
        <location evidence="2">Cell projection</location>
        <location evidence="2">Lamellipodium</location>
    </subcellularLocation>
    <subcellularLocation>
        <location evidence="3">Cytoplasm</location>
        <location evidence="3">Perinuclear region</location>
    </subcellularLocation>
    <subcellularLocation>
        <location evidence="4">Golgi apparatus</location>
        <location evidence="4">trans-Golgi network</location>
    </subcellularLocation>
</comment>
<evidence type="ECO:0000256" key="4">
    <source>
        <dbReference type="ARBA" id="ARBA00004601"/>
    </source>
</evidence>
<dbReference type="Pfam" id="PF00018">
    <property type="entry name" value="SH3_1"/>
    <property type="match status" value="2"/>
</dbReference>
<proteinExistence type="inferred from homology"/>
<dbReference type="FunFam" id="2.30.30.40:FF:000091">
    <property type="entry name" value="Putative E3 ubiquitin-protein ligase SH3RF1"/>
    <property type="match status" value="1"/>
</dbReference>
<dbReference type="CDD" id="cd11926">
    <property type="entry name" value="SH3_SH3RF1_3"/>
    <property type="match status" value="1"/>
</dbReference>
<reference evidence="28" key="2">
    <citation type="submission" date="2025-08" db="UniProtKB">
        <authorList>
            <consortium name="Ensembl"/>
        </authorList>
    </citation>
    <scope>IDENTIFICATION</scope>
    <source>
        <strain evidence="28">Thoroughbred</strain>
    </source>
</reference>
<dbReference type="InterPro" id="IPR036028">
    <property type="entry name" value="SH3-like_dom_sf"/>
</dbReference>
<dbReference type="PROSITE" id="PS50089">
    <property type="entry name" value="ZF_RING_2"/>
    <property type="match status" value="1"/>
</dbReference>
<dbReference type="FunFam" id="2.30.30.40:FF:000063">
    <property type="entry name" value="Putative E3 ubiquitin-protein ligase SH3RF1"/>
    <property type="match status" value="1"/>
</dbReference>
<keyword evidence="18" id="KW-0333">Golgi apparatus</keyword>
<dbReference type="Gene3D" id="3.30.40.10">
    <property type="entry name" value="Zinc/RING finger domain, C3HC4 (zinc finger)"/>
    <property type="match status" value="1"/>
</dbReference>
<evidence type="ECO:0000256" key="18">
    <source>
        <dbReference type="ARBA" id="ARBA00023034"/>
    </source>
</evidence>
<dbReference type="GO" id="GO:2001237">
    <property type="term" value="P:negative regulation of extrinsic apoptotic signaling pathway"/>
    <property type="evidence" value="ECO:0007669"/>
    <property type="project" value="Ensembl"/>
</dbReference>
<keyword evidence="9 24" id="KW-0728">SH3 domain</keyword>
<dbReference type="FunFam" id="2.30.30.40:FF:000118">
    <property type="entry name" value="Putative E3 ubiquitin-protein ligase SH3RF1"/>
    <property type="match status" value="1"/>
</dbReference>
<dbReference type="Pfam" id="PF13923">
    <property type="entry name" value="zf-C3HC4_2"/>
    <property type="match status" value="1"/>
</dbReference>
<dbReference type="EC" id="2.3.2.27" evidence="7"/>
<dbReference type="GO" id="GO:0061630">
    <property type="term" value="F:ubiquitin protein ligase activity"/>
    <property type="evidence" value="ECO:0000318"/>
    <property type="project" value="GO_Central"/>
</dbReference>
<dbReference type="Ensembl" id="ENSECAT00000148099.1">
    <property type="protein sequence ID" value="ENSECAP00000082691.1"/>
    <property type="gene ID" value="ENSECAG00000021240.4"/>
</dbReference>
<organism evidence="28 29">
    <name type="scientific">Equus caballus</name>
    <name type="common">Horse</name>
    <dbReference type="NCBI Taxonomy" id="9796"/>
    <lineage>
        <taxon>Eukaryota</taxon>
        <taxon>Metazoa</taxon>
        <taxon>Chordata</taxon>
        <taxon>Craniata</taxon>
        <taxon>Vertebrata</taxon>
        <taxon>Euteleostomi</taxon>
        <taxon>Mammalia</taxon>
        <taxon>Eutheria</taxon>
        <taxon>Laurasiatheria</taxon>
        <taxon>Perissodactyla</taxon>
        <taxon>Equidae</taxon>
        <taxon>Equus</taxon>
    </lineage>
</organism>
<evidence type="ECO:0000313" key="29">
    <source>
        <dbReference type="Proteomes" id="UP000002281"/>
    </source>
</evidence>
<dbReference type="CDD" id="cd11785">
    <property type="entry name" value="SH3_SH3RF_C"/>
    <property type="match status" value="1"/>
</dbReference>
<evidence type="ECO:0000256" key="19">
    <source>
        <dbReference type="ARBA" id="ARBA00023273"/>
    </source>
</evidence>
<dbReference type="CDD" id="cd16748">
    <property type="entry name" value="RING-HC_SH3RF1"/>
    <property type="match status" value="1"/>
</dbReference>
<evidence type="ECO:0000256" key="1">
    <source>
        <dbReference type="ARBA" id="ARBA00000900"/>
    </source>
</evidence>
<keyword evidence="10" id="KW-0963">Cytoplasm</keyword>
<sequence length="897" mass="94149">MDESALLDLLECPVCLERLDASAKVLPCQHTFCKRCLLGIVGSRNELRCPECRTLVGSGVEELPSNILLVRLLDGIKQRPWKPGPGGGSGTNCTNALRAQSSTVANCSSKDLQSSQGGQQPRVQAWSPPVRLSTNEELKYARGIPQLPCAKALYNYEGKEPGDLKFSKGDIIILRRQVDENWYHGEVNGIHGFFPTNFVQIIKPLPQPPPQCKALYDFEVKDKEADKDCLPFAKDDVLTVIRRVDENWAEGMLADKIGIFPISYVEFNSAAKQLIEWDKPPVPGVDAGECTSAAAQSSTAPKHSDTKKNTKKRHSFTSLTMASKSSQASQNRHSMEISPPVLISSSNPTAAARISELSGLSCSAPSQVHISTTGLIVTPPPSSPVTTGPSFTFPSDVPYPAALGTMNPPLPPPPLLASTPPGAAAVAAAAAAAGMGPRPSAGPTEQIAHLRPQTRPSVYVAIYPYTPRKEDELELRKGEMFLVFERCQDGWFKGTSMHTSKIGVFPGNYVAPVTRAVTNASQAKVPMSTAGQTSRGVTMVSPSTAGGPAQKLQGNGMAASPSVVPTAVVSAAHIQTSPQAKVLLHMTGQMTVNQARNAVRTVAAHNQERPTAAVTPIQVQNAACLGPASVGLPHHSLASPQPPPSMAGPATHVAAVNMGRVNVPLACAAAASLTSPNITAASLETEPSGRTVTILPGLPTSPDSASSACGNSSATKPDKDSKKEKKGLLKLLSGASTKRKPRVSPPASPTLEVELGGGELPLQGAVGPELPLGGAHGRAGSCPADGDGPPTAGAAGAALAQDALHRKASSLDSAVPIAPPPRQPCSSLGAVVNESRPVVCERHRVVVSYPPQSEAELELKEGDIVFVHKKREDGWFKGTLQRNGKTGLFPGSFVENI</sequence>
<dbReference type="PRINTS" id="PR00499">
    <property type="entry name" value="P67PHOX"/>
</dbReference>
<evidence type="ECO:0000259" key="27">
    <source>
        <dbReference type="PROSITE" id="PS50089"/>
    </source>
</evidence>
<dbReference type="InterPro" id="IPR035795">
    <property type="entry name" value="SH3RF1_SH3_2"/>
</dbReference>
<evidence type="ECO:0000256" key="25">
    <source>
        <dbReference type="SAM" id="MobiDB-lite"/>
    </source>
</evidence>
<evidence type="ECO:0000256" key="12">
    <source>
        <dbReference type="ARBA" id="ARBA00022723"/>
    </source>
</evidence>
<dbReference type="InterPro" id="IPR050384">
    <property type="entry name" value="Endophilin_SH3RF"/>
</dbReference>
<evidence type="ECO:0000256" key="20">
    <source>
        <dbReference type="ARBA" id="ARBA00030936"/>
    </source>
</evidence>
<dbReference type="SMART" id="SM00326">
    <property type="entry name" value="SH3"/>
    <property type="match status" value="4"/>
</dbReference>
<evidence type="ECO:0000256" key="14">
    <source>
        <dbReference type="ARBA" id="ARBA00022771"/>
    </source>
</evidence>
<gene>
    <name evidence="28" type="primary">SH3RF1</name>
</gene>
<feature type="domain" description="RING-type" evidence="27">
    <location>
        <begin position="12"/>
        <end position="53"/>
    </location>
</feature>
<feature type="region of interest" description="Disordered" evidence="25">
    <location>
        <begin position="525"/>
        <end position="558"/>
    </location>
</feature>
<keyword evidence="12" id="KW-0479">Metal-binding</keyword>
<dbReference type="SMART" id="SM00184">
    <property type="entry name" value="RING"/>
    <property type="match status" value="1"/>
</dbReference>
<evidence type="ECO:0000256" key="15">
    <source>
        <dbReference type="ARBA" id="ARBA00022786"/>
    </source>
</evidence>
<evidence type="ECO:0000256" key="2">
    <source>
        <dbReference type="ARBA" id="ARBA00004510"/>
    </source>
</evidence>
<dbReference type="GO" id="GO:0046330">
    <property type="term" value="P:positive regulation of JNK cascade"/>
    <property type="evidence" value="ECO:0000318"/>
    <property type="project" value="GO_Central"/>
</dbReference>
<dbReference type="PANTHER" id="PTHR14167">
    <property type="entry name" value="SH3 DOMAIN-CONTAINING"/>
    <property type="match status" value="1"/>
</dbReference>
<dbReference type="PRINTS" id="PR00452">
    <property type="entry name" value="SH3DOMAIN"/>
</dbReference>
<keyword evidence="17" id="KW-0832">Ubl conjugation</keyword>
<comment type="pathway">
    <text evidence="5">Protein modification; protein ubiquitination.</text>
</comment>
<keyword evidence="15" id="KW-0833">Ubl conjugation pathway</keyword>
<reference evidence="28 29" key="1">
    <citation type="journal article" date="2009" name="Science">
        <title>Genome sequence, comparative analysis, and population genetics of the domestic horse.</title>
        <authorList>
            <consortium name="Broad Institute Genome Sequencing Platform"/>
            <consortium name="Broad Institute Whole Genome Assembly Team"/>
            <person name="Wade C.M."/>
            <person name="Giulotto E."/>
            <person name="Sigurdsson S."/>
            <person name="Zoli M."/>
            <person name="Gnerre S."/>
            <person name="Imsland F."/>
            <person name="Lear T.L."/>
            <person name="Adelson D.L."/>
            <person name="Bailey E."/>
            <person name="Bellone R.R."/>
            <person name="Bloecker H."/>
            <person name="Distl O."/>
            <person name="Edgar R.C."/>
            <person name="Garber M."/>
            <person name="Leeb T."/>
            <person name="Mauceli E."/>
            <person name="MacLeod J.N."/>
            <person name="Penedo M.C.T."/>
            <person name="Raison J.M."/>
            <person name="Sharpe T."/>
            <person name="Vogel J."/>
            <person name="Andersson L."/>
            <person name="Antczak D.F."/>
            <person name="Biagi T."/>
            <person name="Binns M.M."/>
            <person name="Chowdhary B.P."/>
            <person name="Coleman S.J."/>
            <person name="Della Valle G."/>
            <person name="Fryc S."/>
            <person name="Guerin G."/>
            <person name="Hasegawa T."/>
            <person name="Hill E.W."/>
            <person name="Jurka J."/>
            <person name="Kiialainen A."/>
            <person name="Lindgren G."/>
            <person name="Liu J."/>
            <person name="Magnani E."/>
            <person name="Mickelson J.R."/>
            <person name="Murray J."/>
            <person name="Nergadze S.G."/>
            <person name="Onofrio R."/>
            <person name="Pedroni S."/>
            <person name="Piras M.F."/>
            <person name="Raudsepp T."/>
            <person name="Rocchi M."/>
            <person name="Roeed K.H."/>
            <person name="Ryder O.A."/>
            <person name="Searle S."/>
            <person name="Skow L."/>
            <person name="Swinburne J.E."/>
            <person name="Syvaenen A.C."/>
            <person name="Tozaki T."/>
            <person name="Valberg S.J."/>
            <person name="Vaudin M."/>
            <person name="White J.R."/>
            <person name="Zody M.C."/>
            <person name="Lander E.S."/>
            <person name="Lindblad-Toh K."/>
        </authorList>
    </citation>
    <scope>NUCLEOTIDE SEQUENCE [LARGE SCALE GENOMIC DNA]</scope>
    <source>
        <strain evidence="28 29">Thoroughbred</strain>
    </source>
</reference>
<dbReference type="SUPFAM" id="SSF50044">
    <property type="entry name" value="SH3-domain"/>
    <property type="match status" value="4"/>
</dbReference>
<evidence type="ECO:0000313" key="28">
    <source>
        <dbReference type="Ensembl" id="ENSECAP00000082691.1"/>
    </source>
</evidence>
<feature type="region of interest" description="Disordered" evidence="25">
    <location>
        <begin position="683"/>
        <end position="782"/>
    </location>
</feature>
<accession>A0A9L0T6G5</accession>